<dbReference type="AlphaFoldDB" id="A0A7M2ZKN5"/>
<dbReference type="EMBL" id="NSNE01000036">
    <property type="protein sequence ID" value="RPM02801.1"/>
    <property type="molecule type" value="Genomic_DNA"/>
</dbReference>
<reference evidence="1 2" key="2">
    <citation type="submission" date="2019-01" db="EMBL/GenBank/DDBJ databases">
        <title>The Pseudomonas aeruginosa pan-genome provides new insights on its population structure, horizontal gene transfer and pathogenicity.</title>
        <authorList>
            <person name="Freschi L."/>
            <person name="Vincent A.T."/>
            <person name="Jeukens J."/>
            <person name="Emond-Rheault J.-G."/>
            <person name="Kukavica-Ibrulj I."/>
            <person name="Dupont M.-J."/>
            <person name="Charette S.J."/>
            <person name="Boyle B."/>
            <person name="Levesque R.C."/>
        </authorList>
    </citation>
    <scope>NUCLEOTIDE SEQUENCE [LARGE SCALE GENOMIC DNA]</scope>
    <source>
        <strain evidence="1 2">PA-W36</strain>
    </source>
</reference>
<sequence length="72" mass="7692">MAAPFSFLLLARPGRSGEWPARQATGRLNYPALQVRPGECAKTNRQTTPRCACSVPPLRPAPAGLFSPPAFA</sequence>
<dbReference type="Proteomes" id="UP000284767">
    <property type="component" value="Unassembled WGS sequence"/>
</dbReference>
<protein>
    <submittedName>
        <fullName evidence="1">Uncharacterized protein</fullName>
    </submittedName>
</protein>
<accession>A0A7M2ZKN5</accession>
<comment type="caution">
    <text evidence="1">The sequence shown here is derived from an EMBL/GenBank/DDBJ whole genome shotgun (WGS) entry which is preliminary data.</text>
</comment>
<gene>
    <name evidence="1" type="ORF">IPC1295_32375</name>
</gene>
<organism evidence="1 2">
    <name type="scientific">Pseudomonas aeruginosa</name>
    <dbReference type="NCBI Taxonomy" id="287"/>
    <lineage>
        <taxon>Bacteria</taxon>
        <taxon>Pseudomonadati</taxon>
        <taxon>Pseudomonadota</taxon>
        <taxon>Gammaproteobacteria</taxon>
        <taxon>Pseudomonadales</taxon>
        <taxon>Pseudomonadaceae</taxon>
        <taxon>Pseudomonas</taxon>
    </lineage>
</organism>
<evidence type="ECO:0000313" key="1">
    <source>
        <dbReference type="EMBL" id="RPM02801.1"/>
    </source>
</evidence>
<reference evidence="1 2" key="1">
    <citation type="submission" date="2017-08" db="EMBL/GenBank/DDBJ databases">
        <authorList>
            <person name="Feschi L."/>
            <person name="Jeukens J."/>
            <person name="Emond-Rheault J.-G."/>
            <person name="Kukavica-Ibrulj I."/>
            <person name="Boyle B."/>
            <person name="Levesque R.C."/>
        </authorList>
    </citation>
    <scope>NUCLEOTIDE SEQUENCE [LARGE SCALE GENOMIC DNA]</scope>
    <source>
        <strain evidence="1 2">PA-W36</strain>
    </source>
</reference>
<name>A0A7M2ZKN5_PSEAI</name>
<evidence type="ECO:0000313" key="2">
    <source>
        <dbReference type="Proteomes" id="UP000284767"/>
    </source>
</evidence>
<proteinExistence type="predicted"/>